<comment type="caution">
    <text evidence="9">The sequence shown here is derived from an EMBL/GenBank/DDBJ whole genome shotgun (WGS) entry which is preliminary data.</text>
</comment>
<evidence type="ECO:0000259" key="8">
    <source>
        <dbReference type="Pfam" id="PF26049"/>
    </source>
</evidence>
<comment type="catalytic activity">
    <reaction evidence="6">
        <text>guanosine(1835) in 23S rRNA + S-adenosyl-L-methionine = N(2)-methylguanosine(1835) in 23S rRNA + S-adenosyl-L-homocysteine + H(+)</text>
        <dbReference type="Rhea" id="RHEA:42744"/>
        <dbReference type="Rhea" id="RHEA-COMP:10217"/>
        <dbReference type="Rhea" id="RHEA-COMP:10218"/>
        <dbReference type="ChEBI" id="CHEBI:15378"/>
        <dbReference type="ChEBI" id="CHEBI:57856"/>
        <dbReference type="ChEBI" id="CHEBI:59789"/>
        <dbReference type="ChEBI" id="CHEBI:74269"/>
        <dbReference type="ChEBI" id="CHEBI:74481"/>
        <dbReference type="EC" id="2.1.1.174"/>
    </reaction>
</comment>
<keyword evidence="3 6" id="KW-0489">Methyltransferase</keyword>
<evidence type="ECO:0000256" key="1">
    <source>
        <dbReference type="ARBA" id="ARBA00022490"/>
    </source>
</evidence>
<dbReference type="PANTHER" id="PTHR47816:SF5">
    <property type="entry name" value="RIBOSOMAL RNA LARGE SUBUNIT METHYLTRANSFERASE G"/>
    <property type="match status" value="1"/>
</dbReference>
<dbReference type="CDD" id="cd02440">
    <property type="entry name" value="AdoMet_MTases"/>
    <property type="match status" value="1"/>
</dbReference>
<evidence type="ECO:0000313" key="9">
    <source>
        <dbReference type="EMBL" id="RDH85917.1"/>
    </source>
</evidence>
<dbReference type="InterPro" id="IPR046977">
    <property type="entry name" value="RsmC/RlmG"/>
</dbReference>
<dbReference type="InterPro" id="IPR007848">
    <property type="entry name" value="Small_mtfrase_dom"/>
</dbReference>
<feature type="domain" description="RlmG N-terminal" evidence="8">
    <location>
        <begin position="1"/>
        <end position="181"/>
    </location>
</feature>
<dbReference type="HAMAP" id="MF_01859">
    <property type="entry name" value="23SrRNA_methyltr_G"/>
    <property type="match status" value="1"/>
</dbReference>
<dbReference type="GO" id="GO:0003676">
    <property type="term" value="F:nucleic acid binding"/>
    <property type="evidence" value="ECO:0007669"/>
    <property type="project" value="InterPro"/>
</dbReference>
<dbReference type="Proteomes" id="UP000254266">
    <property type="component" value="Unassembled WGS sequence"/>
</dbReference>
<keyword evidence="1 6" id="KW-0963">Cytoplasm</keyword>
<dbReference type="SUPFAM" id="SSF53335">
    <property type="entry name" value="S-adenosyl-L-methionine-dependent methyltransferases"/>
    <property type="match status" value="1"/>
</dbReference>
<dbReference type="GO" id="GO:0052916">
    <property type="term" value="F:23S rRNA (guanine(1835)-N(2))-methyltransferase activity"/>
    <property type="evidence" value="ECO:0007669"/>
    <property type="project" value="UniProtKB-EC"/>
</dbReference>
<keyword evidence="4 6" id="KW-0808">Transferase</keyword>
<dbReference type="Pfam" id="PF05175">
    <property type="entry name" value="MTS"/>
    <property type="match status" value="1"/>
</dbReference>
<feature type="domain" description="Methyltransferase small" evidence="7">
    <location>
        <begin position="203"/>
        <end position="373"/>
    </location>
</feature>
<keyword evidence="2 6" id="KW-0698">rRNA processing</keyword>
<dbReference type="PIRSF" id="PIRSF037565">
    <property type="entry name" value="RRNA_m2G_Mtase_RsmD_prd"/>
    <property type="match status" value="1"/>
</dbReference>
<reference evidence="9 10" key="1">
    <citation type="journal article" date="2018" name="ISME J.">
        <title>Endosymbiont genomes yield clues of tubeworm success.</title>
        <authorList>
            <person name="Li Y."/>
            <person name="Liles M.R."/>
            <person name="Halanych K.M."/>
        </authorList>
    </citation>
    <scope>NUCLEOTIDE SEQUENCE [LARGE SCALE GENOMIC DNA]</scope>
    <source>
        <strain evidence="9">A1464</strain>
    </source>
</reference>
<dbReference type="EC" id="2.1.1.174" evidence="6"/>
<keyword evidence="10" id="KW-1185">Reference proteome</keyword>
<dbReference type="Pfam" id="PF26049">
    <property type="entry name" value="RLMG_N"/>
    <property type="match status" value="1"/>
</dbReference>
<dbReference type="InterPro" id="IPR017237">
    <property type="entry name" value="RLMG"/>
</dbReference>
<comment type="function">
    <text evidence="6">Specifically methylates the guanine in position 1835 (m2G1835) of 23S rRNA.</text>
</comment>
<dbReference type="Gene3D" id="3.40.50.150">
    <property type="entry name" value="Vaccinia Virus protein VP39"/>
    <property type="match status" value="2"/>
</dbReference>
<dbReference type="InterPro" id="IPR002052">
    <property type="entry name" value="DNA_methylase_N6_adenine_CS"/>
</dbReference>
<dbReference type="EMBL" id="QFXC01000002">
    <property type="protein sequence ID" value="RDH85917.1"/>
    <property type="molecule type" value="Genomic_DNA"/>
</dbReference>
<dbReference type="AlphaFoldDB" id="A0A370DNP0"/>
<name>A0A370DNP0_9GAMM</name>
<accession>A0A370DNP0</accession>
<comment type="similarity">
    <text evidence="6">Belongs to the methyltransferase superfamily. RlmG family.</text>
</comment>
<comment type="subcellular location">
    <subcellularLocation>
        <location evidence="6">Cytoplasm</location>
    </subcellularLocation>
</comment>
<evidence type="ECO:0000256" key="3">
    <source>
        <dbReference type="ARBA" id="ARBA00022603"/>
    </source>
</evidence>
<dbReference type="PANTHER" id="PTHR47816">
    <property type="entry name" value="RIBOSOMAL RNA SMALL SUBUNIT METHYLTRANSFERASE C"/>
    <property type="match status" value="1"/>
</dbReference>
<protein>
    <recommendedName>
        <fullName evidence="6">Ribosomal RNA large subunit methyltransferase G</fullName>
        <ecNumber evidence="6">2.1.1.174</ecNumber>
    </recommendedName>
    <alternativeName>
        <fullName evidence="6">23S rRNA m2G1835 methyltransferase</fullName>
    </alternativeName>
    <alternativeName>
        <fullName evidence="6">rRNA (guanine-N(2)-)-methyltransferase RlmG</fullName>
    </alternativeName>
</protein>
<organism evidence="9 10">
    <name type="scientific">endosymbiont of Galathealinum brachiosum</name>
    <dbReference type="NCBI Taxonomy" id="2200906"/>
    <lineage>
        <taxon>Bacteria</taxon>
        <taxon>Pseudomonadati</taxon>
        <taxon>Pseudomonadota</taxon>
        <taxon>Gammaproteobacteria</taxon>
        <taxon>sulfur-oxidizing symbionts</taxon>
    </lineage>
</organism>
<dbReference type="InterPro" id="IPR029063">
    <property type="entry name" value="SAM-dependent_MTases_sf"/>
</dbReference>
<sequence>MNILEAPQGKFTLNRYPIRPKDQLRAWDAADEFILVHLHEQALLNESSRPLILNDAFGALSVSLALYKPCTISDSFISHQGIIENAKTNEINEGNITLQNNFQPLQGTYDLVIIKIPKNLAMLEDELYRIRDYCDEKTVILAAAMSKHIHSSTLKLFERILGTTTTSLARKKARLVHCKFDSALKPGKSPYPTKYKIDITDETFSNHANVFSREKLDLGSRFMLEFIPQSTKYSQILDLACGNGVLGITAAHLNPMAKVSFVDESYMAVESAKINVKQLVEDASRCDFKVTDCLQGIDNNSLDLIINNPPFHQNHVVGDFIAWQMFKEAKDKLKTGGEIIIVGNRHLGYHIKLKKLFGRCEMIASNKKFVILKAVK</sequence>
<evidence type="ECO:0000256" key="5">
    <source>
        <dbReference type="ARBA" id="ARBA00022691"/>
    </source>
</evidence>
<evidence type="ECO:0000256" key="4">
    <source>
        <dbReference type="ARBA" id="ARBA00022679"/>
    </source>
</evidence>
<evidence type="ECO:0000256" key="6">
    <source>
        <dbReference type="HAMAP-Rule" id="MF_01859"/>
    </source>
</evidence>
<evidence type="ECO:0000256" key="2">
    <source>
        <dbReference type="ARBA" id="ARBA00022552"/>
    </source>
</evidence>
<keyword evidence="5 6" id="KW-0949">S-adenosyl-L-methionine</keyword>
<dbReference type="GO" id="GO:0005737">
    <property type="term" value="C:cytoplasm"/>
    <property type="evidence" value="ECO:0007669"/>
    <property type="project" value="UniProtKB-SubCell"/>
</dbReference>
<gene>
    <name evidence="6" type="primary">rlmG</name>
    <name evidence="9" type="ORF">DIZ80_00120</name>
</gene>
<evidence type="ECO:0000259" key="7">
    <source>
        <dbReference type="Pfam" id="PF05175"/>
    </source>
</evidence>
<dbReference type="InterPro" id="IPR058679">
    <property type="entry name" value="RlmG_N"/>
</dbReference>
<evidence type="ECO:0000313" key="10">
    <source>
        <dbReference type="Proteomes" id="UP000254266"/>
    </source>
</evidence>
<proteinExistence type="inferred from homology"/>
<dbReference type="PROSITE" id="PS00092">
    <property type="entry name" value="N6_MTASE"/>
    <property type="match status" value="1"/>
</dbReference>